<dbReference type="InterPro" id="IPR018725">
    <property type="entry name" value="DUF2259_secreted"/>
</dbReference>
<reference evidence="2 3" key="1">
    <citation type="submission" date="2024-06" db="EMBL/GenBank/DDBJ databases">
        <title>Genomic Encyclopedia of Type Strains, Phase IV (KMG-IV): sequencing the most valuable type-strain genomes for metagenomic binning, comparative biology and taxonomic classification.</title>
        <authorList>
            <person name="Goeker M."/>
        </authorList>
    </citation>
    <scope>NUCLEOTIDE SEQUENCE [LARGE SCALE GENOMIC DNA]</scope>
    <source>
        <strain evidence="2 3">DSM 28102</strain>
    </source>
</reference>
<protein>
    <submittedName>
        <fullName evidence="2">Secreted protein</fullName>
    </submittedName>
</protein>
<gene>
    <name evidence="2" type="ORF">ABID12_001260</name>
</gene>
<keyword evidence="3" id="KW-1185">Reference proteome</keyword>
<evidence type="ECO:0000256" key="1">
    <source>
        <dbReference type="SAM" id="SignalP"/>
    </source>
</evidence>
<comment type="caution">
    <text evidence="2">The sequence shown here is derived from an EMBL/GenBank/DDBJ whole genome shotgun (WGS) entry which is preliminary data.</text>
</comment>
<keyword evidence="1" id="KW-0732">Signal</keyword>
<name>A0ABV2I8U0_9HYPH</name>
<sequence length="239" mass="25937">MSQFLSFTGLAAALSLSASIAAAGDFSTFTPLGFSDDGRVFAFEEFGVEDGSGFPYSNIFFIDTERDAFLDETPFRVREEDEMATISAVRGIAVGEALPLIQDYNLLDHPGWLAAFNPVTEEVEGDNRTIRYRAHPNLSPVSTLTLETFALDPISACAAITPDAQGFRLSYTDPDGETRTIHEDSRIPASRNCPTGYRLGGVMTYRNGDGDAVDIALLTVLNYGFEGPNGRWIAVPFAP</sequence>
<feature type="chain" id="PRO_5047379288" evidence="1">
    <location>
        <begin position="24"/>
        <end position="239"/>
    </location>
</feature>
<evidence type="ECO:0000313" key="2">
    <source>
        <dbReference type="EMBL" id="MET3599329.1"/>
    </source>
</evidence>
<dbReference type="Pfam" id="PF10016">
    <property type="entry name" value="DUF2259"/>
    <property type="match status" value="1"/>
</dbReference>
<dbReference type="Proteomes" id="UP001549164">
    <property type="component" value="Unassembled WGS sequence"/>
</dbReference>
<dbReference type="RefSeq" id="WP_354433521.1">
    <property type="nucleotide sequence ID" value="NZ_JBEPLY010000003.1"/>
</dbReference>
<dbReference type="EMBL" id="JBEPLY010000003">
    <property type="protein sequence ID" value="MET3599329.1"/>
    <property type="molecule type" value="Genomic_DNA"/>
</dbReference>
<proteinExistence type="predicted"/>
<feature type="signal peptide" evidence="1">
    <location>
        <begin position="1"/>
        <end position="23"/>
    </location>
</feature>
<evidence type="ECO:0000313" key="3">
    <source>
        <dbReference type="Proteomes" id="UP001549164"/>
    </source>
</evidence>
<organism evidence="2 3">
    <name type="scientific">Martelella mangrovi</name>
    <dbReference type="NCBI Taxonomy" id="1397477"/>
    <lineage>
        <taxon>Bacteria</taxon>
        <taxon>Pseudomonadati</taxon>
        <taxon>Pseudomonadota</taxon>
        <taxon>Alphaproteobacteria</taxon>
        <taxon>Hyphomicrobiales</taxon>
        <taxon>Aurantimonadaceae</taxon>
        <taxon>Martelella</taxon>
    </lineage>
</organism>
<accession>A0ABV2I8U0</accession>